<comment type="caution">
    <text evidence="2">The sequence shown here is derived from an EMBL/GenBank/DDBJ whole genome shotgun (WGS) entry which is preliminary data.</text>
</comment>
<evidence type="ECO:0000313" key="3">
    <source>
        <dbReference type="Proteomes" id="UP000243542"/>
    </source>
</evidence>
<evidence type="ECO:0000313" key="2">
    <source>
        <dbReference type="EMBL" id="PFG56749.1"/>
    </source>
</evidence>
<dbReference type="EMBL" id="PDJK01000001">
    <property type="protein sequence ID" value="PFG56749.1"/>
    <property type="molecule type" value="Genomic_DNA"/>
</dbReference>
<evidence type="ECO:0000256" key="1">
    <source>
        <dbReference type="SAM" id="MobiDB-lite"/>
    </source>
</evidence>
<feature type="region of interest" description="Disordered" evidence="1">
    <location>
        <begin position="86"/>
        <end position="106"/>
    </location>
</feature>
<dbReference type="AlphaFoldDB" id="A0A2A9G267"/>
<organism evidence="2 3">
    <name type="scientific">Amycolatopsis sulphurea</name>
    <dbReference type="NCBI Taxonomy" id="76022"/>
    <lineage>
        <taxon>Bacteria</taxon>
        <taxon>Bacillati</taxon>
        <taxon>Actinomycetota</taxon>
        <taxon>Actinomycetes</taxon>
        <taxon>Pseudonocardiales</taxon>
        <taxon>Pseudonocardiaceae</taxon>
        <taxon>Amycolatopsis</taxon>
    </lineage>
</organism>
<feature type="compositionally biased region" description="Polar residues" evidence="1">
    <location>
        <begin position="97"/>
        <end position="106"/>
    </location>
</feature>
<gene>
    <name evidence="2" type="ORF">ATK36_0272</name>
</gene>
<proteinExistence type="predicted"/>
<sequence length="106" mass="10514">MEDECGEKSGTTLPAIAGIALCSGDVSPASAATGEVTVSATELSPLTTYHDPAGCYRVPVAAHVLASQAGTPVRIYAGPLCAGPSLTARPGDGSHVAPSSDSFSVR</sequence>
<keyword evidence="3" id="KW-1185">Reference proteome</keyword>
<protein>
    <submittedName>
        <fullName evidence="2">Uncharacterized protein</fullName>
    </submittedName>
</protein>
<dbReference type="Proteomes" id="UP000243542">
    <property type="component" value="Unassembled WGS sequence"/>
</dbReference>
<dbReference type="RefSeq" id="WP_245914149.1">
    <property type="nucleotide sequence ID" value="NZ_JBIAKZ010000035.1"/>
</dbReference>
<name>A0A2A9G267_9PSEU</name>
<reference evidence="2 3" key="1">
    <citation type="submission" date="2017-10" db="EMBL/GenBank/DDBJ databases">
        <title>Sequencing the genomes of 1000 actinobacteria strains.</title>
        <authorList>
            <person name="Klenk H.-P."/>
        </authorList>
    </citation>
    <scope>NUCLEOTIDE SEQUENCE [LARGE SCALE GENOMIC DNA]</scope>
    <source>
        <strain evidence="2 3">DSM 46092</strain>
    </source>
</reference>
<accession>A0A2A9G267</accession>